<evidence type="ECO:0000256" key="8">
    <source>
        <dbReference type="ARBA" id="ARBA00023136"/>
    </source>
</evidence>
<keyword evidence="7" id="KW-0496">Mitochondrion</keyword>
<comment type="caution">
    <text evidence="14">The sequence shown here is derived from an EMBL/GenBank/DDBJ whole genome shotgun (WGS) entry which is preliminary data.</text>
</comment>
<evidence type="ECO:0000256" key="12">
    <source>
        <dbReference type="RuleBase" id="RU365062"/>
    </source>
</evidence>
<reference evidence="14" key="1">
    <citation type="submission" date="2020-05" db="EMBL/GenBank/DDBJ databases">
        <title>Mycena genomes resolve the evolution of fungal bioluminescence.</title>
        <authorList>
            <person name="Tsai I.J."/>
        </authorList>
    </citation>
    <scope>NUCLEOTIDE SEQUENCE</scope>
    <source>
        <strain evidence="14">CCC161011</strain>
    </source>
</reference>
<proteinExistence type="inferred from homology"/>
<evidence type="ECO:0000259" key="13">
    <source>
        <dbReference type="SMART" id="SM00563"/>
    </source>
</evidence>
<evidence type="ECO:0000256" key="11">
    <source>
        <dbReference type="ARBA" id="ARBA00047906"/>
    </source>
</evidence>
<evidence type="ECO:0000256" key="4">
    <source>
        <dbReference type="ARBA" id="ARBA00022787"/>
    </source>
</evidence>
<keyword evidence="3" id="KW-0808">Transferase</keyword>
<keyword evidence="4" id="KW-1000">Mitochondrion outer membrane</keyword>
<evidence type="ECO:0000313" key="14">
    <source>
        <dbReference type="EMBL" id="KAF7353068.1"/>
    </source>
</evidence>
<keyword evidence="9" id="KW-0012">Acyltransferase</keyword>
<evidence type="ECO:0000256" key="1">
    <source>
        <dbReference type="ARBA" id="ARBA00004137"/>
    </source>
</evidence>
<keyword evidence="5" id="KW-0999">Mitochondrion inner membrane</keyword>
<dbReference type="PANTHER" id="PTHR12497">
    <property type="entry name" value="TAZ PROTEIN TAFAZZIN"/>
    <property type="match status" value="1"/>
</dbReference>
<feature type="domain" description="Phospholipid/glycerol acyltransferase" evidence="13">
    <location>
        <begin position="72"/>
        <end position="195"/>
    </location>
</feature>
<dbReference type="GO" id="GO:0007007">
    <property type="term" value="P:inner mitochondrial membrane organization"/>
    <property type="evidence" value="ECO:0007669"/>
    <property type="project" value="TreeGrafter"/>
</dbReference>
<evidence type="ECO:0000256" key="6">
    <source>
        <dbReference type="ARBA" id="ARBA00023098"/>
    </source>
</evidence>
<dbReference type="SUPFAM" id="SSF69593">
    <property type="entry name" value="Glycerol-3-phosphate (1)-acyltransferase"/>
    <property type="match status" value="1"/>
</dbReference>
<dbReference type="SMART" id="SM00563">
    <property type="entry name" value="PlsC"/>
    <property type="match status" value="1"/>
</dbReference>
<dbReference type="PANTHER" id="PTHR12497:SF0">
    <property type="entry name" value="TAFAZZIN"/>
    <property type="match status" value="1"/>
</dbReference>
<evidence type="ECO:0000256" key="10">
    <source>
        <dbReference type="ARBA" id="ARBA00024323"/>
    </source>
</evidence>
<dbReference type="Pfam" id="PF01553">
    <property type="entry name" value="Acyltransferase"/>
    <property type="match status" value="1"/>
</dbReference>
<organism evidence="14 15">
    <name type="scientific">Mycena venus</name>
    <dbReference type="NCBI Taxonomy" id="2733690"/>
    <lineage>
        <taxon>Eukaryota</taxon>
        <taxon>Fungi</taxon>
        <taxon>Dikarya</taxon>
        <taxon>Basidiomycota</taxon>
        <taxon>Agaricomycotina</taxon>
        <taxon>Agaricomycetes</taxon>
        <taxon>Agaricomycetidae</taxon>
        <taxon>Agaricales</taxon>
        <taxon>Marasmiineae</taxon>
        <taxon>Mycenaceae</taxon>
        <taxon>Mycena</taxon>
    </lineage>
</organism>
<name>A0A8H7CZG0_9AGAR</name>
<evidence type="ECO:0000256" key="2">
    <source>
        <dbReference type="ARBA" id="ARBA00010524"/>
    </source>
</evidence>
<comment type="catalytic activity">
    <reaction evidence="11">
        <text>1'-[1,2-diacyl-sn-glycero-3-phospho],3'-[1-acyl-sn-glycero-3-phospho]-glycerol + a 1,2-diacyl-sn-glycero-3-phosphocholine = a cardiolipin + a 1-acyl-sn-glycero-3-phosphocholine</text>
        <dbReference type="Rhea" id="RHEA:33731"/>
        <dbReference type="ChEBI" id="CHEBI:57643"/>
        <dbReference type="ChEBI" id="CHEBI:58168"/>
        <dbReference type="ChEBI" id="CHEBI:62237"/>
        <dbReference type="ChEBI" id="CHEBI:64743"/>
    </reaction>
    <physiologicalReaction direction="left-to-right" evidence="11">
        <dbReference type="Rhea" id="RHEA:33732"/>
    </physiologicalReaction>
    <physiologicalReaction direction="right-to-left" evidence="11">
        <dbReference type="Rhea" id="RHEA:33733"/>
    </physiologicalReaction>
</comment>
<dbReference type="GO" id="GO:0005743">
    <property type="term" value="C:mitochondrial inner membrane"/>
    <property type="evidence" value="ECO:0007669"/>
    <property type="project" value="UniProtKB-SubCell"/>
</dbReference>
<dbReference type="InterPro" id="IPR002123">
    <property type="entry name" value="Plipid/glycerol_acylTrfase"/>
</dbReference>
<dbReference type="OrthoDB" id="193467at2759"/>
<protein>
    <recommendedName>
        <fullName evidence="12">Tafazzin family protein</fullName>
    </recommendedName>
</protein>
<evidence type="ECO:0000256" key="9">
    <source>
        <dbReference type="ARBA" id="ARBA00023315"/>
    </source>
</evidence>
<dbReference type="GO" id="GO:0005741">
    <property type="term" value="C:mitochondrial outer membrane"/>
    <property type="evidence" value="ECO:0007669"/>
    <property type="project" value="UniProtKB-SubCell"/>
</dbReference>
<evidence type="ECO:0000313" key="15">
    <source>
        <dbReference type="Proteomes" id="UP000620124"/>
    </source>
</evidence>
<dbReference type="GO" id="GO:0035965">
    <property type="term" value="P:cardiolipin acyl-chain remodeling"/>
    <property type="evidence" value="ECO:0007669"/>
    <property type="project" value="TreeGrafter"/>
</dbReference>
<dbReference type="GO" id="GO:0047184">
    <property type="term" value="F:1-acylglycerophosphocholine O-acyltransferase activity"/>
    <property type="evidence" value="ECO:0007669"/>
    <property type="project" value="TreeGrafter"/>
</dbReference>
<dbReference type="PRINTS" id="PR00979">
    <property type="entry name" value="TAFAZZIN"/>
</dbReference>
<keyword evidence="8" id="KW-0472">Membrane</keyword>
<dbReference type="AlphaFoldDB" id="A0A8H7CZG0"/>
<comment type="subcellular location">
    <subcellularLocation>
        <location evidence="1">Mitochondrion inner membrane</location>
        <topology evidence="1">Peripheral membrane protein</topology>
        <orientation evidence="1">Intermembrane side</orientation>
    </subcellularLocation>
    <subcellularLocation>
        <location evidence="10">Mitochondrion outer membrane</location>
        <topology evidence="10">Peripheral membrane protein</topology>
        <orientation evidence="10">Intermembrane side</orientation>
    </subcellularLocation>
</comment>
<dbReference type="EMBL" id="JACAZI010000009">
    <property type="protein sequence ID" value="KAF7353068.1"/>
    <property type="molecule type" value="Genomic_DNA"/>
</dbReference>
<evidence type="ECO:0000256" key="7">
    <source>
        <dbReference type="ARBA" id="ARBA00023128"/>
    </source>
</evidence>
<evidence type="ECO:0000256" key="3">
    <source>
        <dbReference type="ARBA" id="ARBA00022679"/>
    </source>
</evidence>
<gene>
    <name evidence="14" type="ORF">MVEN_01274700</name>
</gene>
<dbReference type="InterPro" id="IPR000872">
    <property type="entry name" value="Tafazzin"/>
</dbReference>
<comment type="similarity">
    <text evidence="2 12">Belongs to the taffazin family.</text>
</comment>
<keyword evidence="15" id="KW-1185">Reference proteome</keyword>
<evidence type="ECO:0000256" key="5">
    <source>
        <dbReference type="ARBA" id="ARBA00022792"/>
    </source>
</evidence>
<dbReference type="Proteomes" id="UP000620124">
    <property type="component" value="Unassembled WGS sequence"/>
</dbReference>
<sequence length="276" mass="30489">MSLPLFVHLTCKAALNTICSVSVHGLPHLEAALSAVRTNGLLTRNIFASLSPSLLTPTSFKSHLDSTKQKSLDDPLTWGILPTKYFLNARTIRWTLGASDVMFTNPVFSAFFRRGQVLETVRGIGIYQPSVDVAIDKLNNGNWVHFFSEGKINQPNTYPKHDGVAHLPRFKWGVGRVLMEASTLPVIIPMWITGFDSLMPEGRSFPFKYLPRPGNHLSVTFGAPLDLRELETLCIAPRDTDAQIAQTRSQMTAVLHRAVEGLGRSVSGNLLARTPQ</sequence>
<dbReference type="CDD" id="cd07989">
    <property type="entry name" value="LPLAT_AGPAT-like"/>
    <property type="match status" value="1"/>
</dbReference>
<accession>A0A8H7CZG0</accession>
<keyword evidence="6" id="KW-0443">Lipid metabolism</keyword>